<comment type="caution">
    <text evidence="1">The sequence shown here is derived from an EMBL/GenBank/DDBJ whole genome shotgun (WGS) entry which is preliminary data.</text>
</comment>
<accession>A0ABN9KUF7</accession>
<dbReference type="EMBL" id="CAUEEQ010001603">
    <property type="protein sequence ID" value="CAJ0920330.1"/>
    <property type="molecule type" value="Genomic_DNA"/>
</dbReference>
<proteinExistence type="predicted"/>
<evidence type="ECO:0000313" key="1">
    <source>
        <dbReference type="EMBL" id="CAJ0920330.1"/>
    </source>
</evidence>
<dbReference type="PANTHER" id="PTHR45854">
    <property type="entry name" value="ASAP FAMILY MEMBER"/>
    <property type="match status" value="1"/>
</dbReference>
<sequence length="237" mass="26353">MLAPYCHWDSLETDLQVLGLIRKSVRSVYTSGLYNLSHELPAFVEAQESFVEALQALGSNQLSTSNHELTTGFLNLSVLSRELGALFSNMIHNLNSILSFPVDSLLRGDLKDGRMRAYHRFTFSTGLEFPHCMESLRTPAGLCGTFSGINLYPYPPRTCGWKLQKNSGVCAISPTVWERWMESTYALSNAPELDRSTSTTKNIFSVVLMAIADADCRFIAVDFGAFGRGNDSDFQEL</sequence>
<dbReference type="PANTHER" id="PTHR45854:SF1">
    <property type="entry name" value="ARF-GAP WITH SH3 DOMAIN, ANK REPEAT AND PH DOMAIN-CONTAINING PROTEIN 3"/>
    <property type="match status" value="1"/>
</dbReference>
<dbReference type="InterPro" id="IPR043593">
    <property type="entry name" value="ASAP"/>
</dbReference>
<keyword evidence="2" id="KW-1185">Reference proteome</keyword>
<dbReference type="InterPro" id="IPR027267">
    <property type="entry name" value="AH/BAR_dom_sf"/>
</dbReference>
<dbReference type="Gene3D" id="1.20.1270.60">
    <property type="entry name" value="Arfaptin homology (AH) domain/BAR domain"/>
    <property type="match status" value="1"/>
</dbReference>
<organism evidence="1 2">
    <name type="scientific">Ranitomeya imitator</name>
    <name type="common">mimic poison frog</name>
    <dbReference type="NCBI Taxonomy" id="111125"/>
    <lineage>
        <taxon>Eukaryota</taxon>
        <taxon>Metazoa</taxon>
        <taxon>Chordata</taxon>
        <taxon>Craniata</taxon>
        <taxon>Vertebrata</taxon>
        <taxon>Euteleostomi</taxon>
        <taxon>Amphibia</taxon>
        <taxon>Batrachia</taxon>
        <taxon>Anura</taxon>
        <taxon>Neobatrachia</taxon>
        <taxon>Hyloidea</taxon>
        <taxon>Dendrobatidae</taxon>
        <taxon>Dendrobatinae</taxon>
        <taxon>Ranitomeya</taxon>
    </lineage>
</organism>
<name>A0ABN9KUF7_9NEOB</name>
<protein>
    <submittedName>
        <fullName evidence="1">Uncharacterized protein</fullName>
    </submittedName>
</protein>
<gene>
    <name evidence="1" type="ORF">RIMI_LOCUS1245240</name>
</gene>
<reference evidence="1" key="1">
    <citation type="submission" date="2023-07" db="EMBL/GenBank/DDBJ databases">
        <authorList>
            <person name="Stuckert A."/>
        </authorList>
    </citation>
    <scope>NUCLEOTIDE SEQUENCE</scope>
</reference>
<evidence type="ECO:0000313" key="2">
    <source>
        <dbReference type="Proteomes" id="UP001176940"/>
    </source>
</evidence>
<dbReference type="Proteomes" id="UP001176940">
    <property type="component" value="Unassembled WGS sequence"/>
</dbReference>
<dbReference type="SUPFAM" id="SSF103657">
    <property type="entry name" value="BAR/IMD domain-like"/>
    <property type="match status" value="1"/>
</dbReference>